<dbReference type="SMART" id="SM00041">
    <property type="entry name" value="CT"/>
    <property type="match status" value="1"/>
</dbReference>
<dbReference type="Gene3D" id="2.10.90.10">
    <property type="entry name" value="Cystine-knot cytokines"/>
    <property type="match status" value="1"/>
</dbReference>
<dbReference type="InterPro" id="IPR050780">
    <property type="entry name" value="Mucin_vWF_Thrombospondin_sf"/>
</dbReference>
<keyword evidence="7" id="KW-1185">Reference proteome</keyword>
<feature type="disulfide bond" evidence="4">
    <location>
        <begin position="64"/>
        <end position="118"/>
    </location>
</feature>
<evidence type="ECO:0000256" key="3">
    <source>
        <dbReference type="ARBA" id="ARBA00023157"/>
    </source>
</evidence>
<dbReference type="InterPro" id="IPR006208">
    <property type="entry name" value="Glyco_hormone_CN"/>
</dbReference>
<evidence type="ECO:0000259" key="5">
    <source>
        <dbReference type="PROSITE" id="PS01225"/>
    </source>
</evidence>
<reference evidence="6 7" key="1">
    <citation type="submission" date="2021-06" db="EMBL/GenBank/DDBJ databases">
        <authorList>
            <person name="Palmer J.M."/>
        </authorList>
    </citation>
    <scope>NUCLEOTIDE SEQUENCE [LARGE SCALE GENOMIC DNA]</scope>
    <source>
        <strain evidence="7">if_2019</strain>
        <tissue evidence="6">Muscle</tissue>
    </source>
</reference>
<feature type="domain" description="CTCK" evidence="5">
    <location>
        <begin position="39"/>
        <end position="126"/>
    </location>
</feature>
<name>A0ABV0SQH1_9TELE</name>
<gene>
    <name evidence="6" type="ORF">ILYODFUR_030468</name>
</gene>
<evidence type="ECO:0000256" key="4">
    <source>
        <dbReference type="PROSITE-ProRule" id="PRU00039"/>
    </source>
</evidence>
<keyword evidence="2" id="KW-0964">Secreted</keyword>
<evidence type="ECO:0000256" key="2">
    <source>
        <dbReference type="ARBA" id="ARBA00022525"/>
    </source>
</evidence>
<proteinExistence type="predicted"/>
<dbReference type="PANTHER" id="PTHR11339">
    <property type="entry name" value="EXTRACELLULAR MATRIX GLYCOPROTEIN RELATED"/>
    <property type="match status" value="1"/>
</dbReference>
<feature type="disulfide bond" evidence="4">
    <location>
        <begin position="53"/>
        <end position="102"/>
    </location>
</feature>
<sequence length="139" mass="15188">MIKEIMTTCPPFNPLDCKPGTVTADASGCCKICKPKSDCKVNSKQTIIKVNNCISAKPVIVTSCVGHCRSSSMYSAAANMMMHQCECCRETKTSMKQVQLTCADGSKVQHSYIHVENCRCTQEGCAASTTTKPQRRRGR</sequence>
<dbReference type="PROSITE" id="PS01185">
    <property type="entry name" value="CTCK_1"/>
    <property type="match status" value="1"/>
</dbReference>
<dbReference type="InterPro" id="IPR029034">
    <property type="entry name" value="Cystine-knot_cytokine"/>
</dbReference>
<keyword evidence="3 4" id="KW-1015">Disulfide bond</keyword>
<comment type="subcellular location">
    <subcellularLocation>
        <location evidence="1">Secreted</location>
    </subcellularLocation>
</comment>
<organism evidence="6 7">
    <name type="scientific">Ilyodon furcidens</name>
    <name type="common">goldbreast splitfin</name>
    <dbReference type="NCBI Taxonomy" id="33524"/>
    <lineage>
        <taxon>Eukaryota</taxon>
        <taxon>Metazoa</taxon>
        <taxon>Chordata</taxon>
        <taxon>Craniata</taxon>
        <taxon>Vertebrata</taxon>
        <taxon>Euteleostomi</taxon>
        <taxon>Actinopterygii</taxon>
        <taxon>Neopterygii</taxon>
        <taxon>Teleostei</taxon>
        <taxon>Neoteleostei</taxon>
        <taxon>Acanthomorphata</taxon>
        <taxon>Ovalentaria</taxon>
        <taxon>Atherinomorphae</taxon>
        <taxon>Cyprinodontiformes</taxon>
        <taxon>Goodeidae</taxon>
        <taxon>Ilyodon</taxon>
    </lineage>
</organism>
<evidence type="ECO:0000256" key="1">
    <source>
        <dbReference type="ARBA" id="ARBA00004613"/>
    </source>
</evidence>
<dbReference type="EMBL" id="JAHRIQ010004523">
    <property type="protein sequence ID" value="MEQ2222829.1"/>
    <property type="molecule type" value="Genomic_DNA"/>
</dbReference>
<dbReference type="Proteomes" id="UP001482620">
    <property type="component" value="Unassembled WGS sequence"/>
</dbReference>
<dbReference type="PROSITE" id="PS01225">
    <property type="entry name" value="CTCK_2"/>
    <property type="match status" value="1"/>
</dbReference>
<dbReference type="InterPro" id="IPR006207">
    <property type="entry name" value="Cys_knot_C"/>
</dbReference>
<evidence type="ECO:0000313" key="7">
    <source>
        <dbReference type="Proteomes" id="UP001482620"/>
    </source>
</evidence>
<dbReference type="Pfam" id="PF00007">
    <property type="entry name" value="Cys_knot"/>
    <property type="match status" value="1"/>
</dbReference>
<comment type="caution">
    <text evidence="4">Lacks conserved residue(s) required for the propagation of feature annotation.</text>
</comment>
<evidence type="ECO:0000313" key="6">
    <source>
        <dbReference type="EMBL" id="MEQ2222829.1"/>
    </source>
</evidence>
<feature type="disulfide bond" evidence="4">
    <location>
        <begin position="68"/>
        <end position="120"/>
    </location>
</feature>
<protein>
    <recommendedName>
        <fullName evidence="5">CTCK domain-containing protein</fullName>
    </recommendedName>
</protein>
<comment type="caution">
    <text evidence="6">The sequence shown here is derived from an EMBL/GenBank/DDBJ whole genome shotgun (WGS) entry which is preliminary data.</text>
</comment>
<dbReference type="PANTHER" id="PTHR11339:SF408">
    <property type="entry name" value="MUCIN-5B"/>
    <property type="match status" value="1"/>
</dbReference>
<accession>A0ABV0SQH1</accession>